<proteinExistence type="predicted"/>
<sequence length="100" mass="11792">MSLVGNLKKIQEKAIDEKVLEFAEEMEAAIIESAAKGYSGFRYQIHKENPNKHVMHSKLFIEKLQELIDGVEVEFKKEEKKGLITGFNYYEHYIHFKWND</sequence>
<reference evidence="1 2" key="1">
    <citation type="submission" date="2015-05" db="EMBL/GenBank/DDBJ databases">
        <title>Whole genome sequence of Bacillus thuringiensis serovar tolworthi Pasteur Institute Standard strain.</title>
        <authorList>
            <person name="Kanda K."/>
            <person name="Nakashima K."/>
            <person name="Nagano Y."/>
        </authorList>
    </citation>
    <scope>NUCLEOTIDE SEQUENCE [LARGE SCALE GENOMIC DNA]</scope>
    <source>
        <strain evidence="1 2">Pasteur Institute Standard strain</strain>
    </source>
</reference>
<dbReference type="RefSeq" id="WP_060851692.1">
    <property type="nucleotide sequence ID" value="NZ_AP014864.1"/>
</dbReference>
<gene>
    <name evidence="1" type="ORF">KNN_01153</name>
</gene>
<evidence type="ECO:0000313" key="1">
    <source>
        <dbReference type="EMBL" id="BAR82001.1"/>
    </source>
</evidence>
<evidence type="ECO:0000313" key="2">
    <source>
        <dbReference type="Proteomes" id="UP000055316"/>
    </source>
</evidence>
<protein>
    <submittedName>
        <fullName evidence="1">Uncharacterized protein</fullName>
    </submittedName>
</protein>
<name>A0A9W4ESD6_BACTO</name>
<accession>A0A9W4ESD6</accession>
<dbReference type="EMBL" id="AP014864">
    <property type="protein sequence ID" value="BAR82001.1"/>
    <property type="molecule type" value="Genomic_DNA"/>
</dbReference>
<organism evidence="1 2">
    <name type="scientific">Bacillus thuringiensis subsp. tolworthi</name>
    <dbReference type="NCBI Taxonomy" id="1442"/>
    <lineage>
        <taxon>Bacteria</taxon>
        <taxon>Bacillati</taxon>
        <taxon>Bacillota</taxon>
        <taxon>Bacilli</taxon>
        <taxon>Bacillales</taxon>
        <taxon>Bacillaceae</taxon>
        <taxon>Bacillus</taxon>
        <taxon>Bacillus cereus group</taxon>
    </lineage>
</organism>
<dbReference type="Proteomes" id="UP000055316">
    <property type="component" value="Chromosome"/>
</dbReference>
<dbReference type="AlphaFoldDB" id="A0A9W4ESD6"/>